<evidence type="ECO:0000313" key="3">
    <source>
        <dbReference type="Proteomes" id="UP000054771"/>
    </source>
</evidence>
<reference evidence="3" key="1">
    <citation type="journal article" date="2016" name="Genome Announc.">
        <title>Draft genome sequences of fungus Aspergillus calidoustus.</title>
        <authorList>
            <person name="Horn F."/>
            <person name="Linde J."/>
            <person name="Mattern D.J."/>
            <person name="Walther G."/>
            <person name="Guthke R."/>
            <person name="Scherlach K."/>
            <person name="Martin K."/>
            <person name="Brakhage A.A."/>
            <person name="Petzke L."/>
            <person name="Valiante V."/>
        </authorList>
    </citation>
    <scope>NUCLEOTIDE SEQUENCE [LARGE SCALE GENOMIC DNA]</scope>
    <source>
        <strain evidence="3">SF006504</strain>
    </source>
</reference>
<dbReference type="Proteomes" id="UP000054771">
    <property type="component" value="Unassembled WGS sequence"/>
</dbReference>
<keyword evidence="1" id="KW-0812">Transmembrane</keyword>
<proteinExistence type="predicted"/>
<feature type="transmembrane region" description="Helical" evidence="1">
    <location>
        <begin position="537"/>
        <end position="560"/>
    </location>
</feature>
<dbReference type="OMA" id="GNCTWPV"/>
<feature type="transmembrane region" description="Helical" evidence="1">
    <location>
        <begin position="135"/>
        <end position="153"/>
    </location>
</feature>
<dbReference type="InterPro" id="IPR021514">
    <property type="entry name" value="DUF3176"/>
</dbReference>
<dbReference type="AlphaFoldDB" id="A0A0U5C1R7"/>
<keyword evidence="3" id="KW-1185">Reference proteome</keyword>
<keyword evidence="1" id="KW-0472">Membrane</keyword>
<evidence type="ECO:0000256" key="1">
    <source>
        <dbReference type="SAM" id="Phobius"/>
    </source>
</evidence>
<accession>A0A0U5C1R7</accession>
<evidence type="ECO:0000313" key="2">
    <source>
        <dbReference type="EMBL" id="CEL01306.1"/>
    </source>
</evidence>
<gene>
    <name evidence="2" type="ORF">ASPCAL00892</name>
</gene>
<feature type="transmembrane region" description="Helical" evidence="1">
    <location>
        <begin position="29"/>
        <end position="53"/>
    </location>
</feature>
<name>A0A0U5C1R7_ASPCI</name>
<dbReference type="STRING" id="454130.A0A0U5C1R7"/>
<dbReference type="PANTHER" id="PTHR35394">
    <property type="entry name" value="DUF3176 DOMAIN-CONTAINING PROTEIN"/>
    <property type="match status" value="1"/>
</dbReference>
<sequence length="624" mass="69462">MSAQSNCCPTRGSAPRNAIIPRPRIVDTWFYEVIAMIFSLMCFSGIIAALMVYDDKPAPGFSYGLTLNAIISLLAAASKSSLIFVIAECIGQLKWLWFYQPGEKKTLDEMQLFDDASRGPMGSISVIWRHRGRSLVSLGAVITVLAFAFDPFMQQIISYPIRNTVVATNSSEAVVKRATSLVLEFFSDDELESIVYPGQWADNVDFTATCPSGNCMWPEFQSVEICHQCDDATAAFSLKCPRSVFNTSDNRPREQEFLCEILDSLSGEPLGYSGASTLDDLYRDDLIDIEIRKHFLLTRYGVDYASTNWSEVTFAGLRNPQYVVIHIELVLADDANLTGISPFENMGPILTIGKVDQCAFALCSRTNQVSVTNGIPSVVKSAPDYGETFYVNGSTGEVLHGISAAELGLEERERIAEWVRPCWKAGTGGPPASLTQLAGSGTWVNTSELAFCGIDDYWRLTLFTDGSEYWGWKMQNKSQWVNQTEYHDSTAAKVLRDGLEKSMSNIAASLNRAALLSSNQSVYGTVFQGETYVSVNWIWILLPTALVLLSVCFLPLTILANRLQRLHLWKSSILAVLFHGLDEVDFSDDAKRVDTVRQMERAAEDIRVRLKRRSRRRGLVLEQT</sequence>
<dbReference type="Pfam" id="PF11374">
    <property type="entry name" value="DUF3176"/>
    <property type="match status" value="1"/>
</dbReference>
<feature type="transmembrane region" description="Helical" evidence="1">
    <location>
        <begin position="65"/>
        <end position="87"/>
    </location>
</feature>
<protein>
    <submittedName>
        <fullName evidence="2">Uncharacterized protein</fullName>
    </submittedName>
</protein>
<dbReference type="EMBL" id="CDMC01000001">
    <property type="protein sequence ID" value="CEL01306.1"/>
    <property type="molecule type" value="Genomic_DNA"/>
</dbReference>
<dbReference type="PANTHER" id="PTHR35394:SF5">
    <property type="entry name" value="DUF3176 DOMAIN-CONTAINING PROTEIN"/>
    <property type="match status" value="1"/>
</dbReference>
<keyword evidence="1" id="KW-1133">Transmembrane helix</keyword>
<dbReference type="OrthoDB" id="5376804at2759"/>
<organism evidence="2 3">
    <name type="scientific">Aspergillus calidoustus</name>
    <dbReference type="NCBI Taxonomy" id="454130"/>
    <lineage>
        <taxon>Eukaryota</taxon>
        <taxon>Fungi</taxon>
        <taxon>Dikarya</taxon>
        <taxon>Ascomycota</taxon>
        <taxon>Pezizomycotina</taxon>
        <taxon>Eurotiomycetes</taxon>
        <taxon>Eurotiomycetidae</taxon>
        <taxon>Eurotiales</taxon>
        <taxon>Aspergillaceae</taxon>
        <taxon>Aspergillus</taxon>
        <taxon>Aspergillus subgen. Nidulantes</taxon>
    </lineage>
</organism>